<organism evidence="2 3">
    <name type="scientific">Crocosphaera chwakensis CCY0110</name>
    <dbReference type="NCBI Taxonomy" id="391612"/>
    <lineage>
        <taxon>Bacteria</taxon>
        <taxon>Bacillati</taxon>
        <taxon>Cyanobacteriota</taxon>
        <taxon>Cyanophyceae</taxon>
        <taxon>Oscillatoriophycideae</taxon>
        <taxon>Chroococcales</taxon>
        <taxon>Aphanothecaceae</taxon>
        <taxon>Crocosphaera</taxon>
        <taxon>Crocosphaera chwakensis</taxon>
    </lineage>
</organism>
<comment type="caution">
    <text evidence="2">The sequence shown here is derived from an EMBL/GenBank/DDBJ whole genome shotgun (WGS) entry which is preliminary data.</text>
</comment>
<dbReference type="EMBL" id="AAXW01000002">
    <property type="protein sequence ID" value="EAZ93272.1"/>
    <property type="molecule type" value="Genomic_DNA"/>
</dbReference>
<sequence length="22" mass="2748">MRQSYRRKTRRSKCNPIFVAYS</sequence>
<evidence type="ECO:0000313" key="2">
    <source>
        <dbReference type="EMBL" id="EAZ93272.1"/>
    </source>
</evidence>
<proteinExistence type="predicted"/>
<evidence type="ECO:0000313" key="3">
    <source>
        <dbReference type="Proteomes" id="UP000003781"/>
    </source>
</evidence>
<name>A3IHJ0_9CHRO</name>
<dbReference type="AlphaFoldDB" id="A3IHJ0"/>
<feature type="region of interest" description="Disordered" evidence="1">
    <location>
        <begin position="1"/>
        <end position="22"/>
    </location>
</feature>
<protein>
    <submittedName>
        <fullName evidence="2">Uncharacterized protein</fullName>
    </submittedName>
</protein>
<gene>
    <name evidence="2" type="ORF">CY0110_15792</name>
</gene>
<accession>A3IHJ0</accession>
<keyword evidence="3" id="KW-1185">Reference proteome</keyword>
<feature type="compositionally biased region" description="Basic residues" evidence="1">
    <location>
        <begin position="1"/>
        <end position="13"/>
    </location>
</feature>
<reference evidence="2 3" key="1">
    <citation type="submission" date="2007-03" db="EMBL/GenBank/DDBJ databases">
        <authorList>
            <person name="Stal L."/>
            <person name="Ferriera S."/>
            <person name="Johnson J."/>
            <person name="Kravitz S."/>
            <person name="Beeson K."/>
            <person name="Sutton G."/>
            <person name="Rogers Y.-H."/>
            <person name="Friedman R."/>
            <person name="Frazier M."/>
            <person name="Venter J.C."/>
        </authorList>
    </citation>
    <scope>NUCLEOTIDE SEQUENCE [LARGE SCALE GENOMIC DNA]</scope>
    <source>
        <strain evidence="2 3">CCY0110</strain>
    </source>
</reference>
<evidence type="ECO:0000256" key="1">
    <source>
        <dbReference type="SAM" id="MobiDB-lite"/>
    </source>
</evidence>
<dbReference type="Proteomes" id="UP000003781">
    <property type="component" value="Unassembled WGS sequence"/>
</dbReference>